<feature type="domain" description="Ubiquitin-like" evidence="1">
    <location>
        <begin position="178"/>
        <end position="256"/>
    </location>
</feature>
<sequence>MSFVAFTFGSLGDILDLAGLIGRFAQVAYDKRHISKECASLATELQFLQHVLLLINDLGLNRYSSDPLHSPLLHSIQPQLAQCRLVLKKVLDEISDHKEGLLGARRFSSTWRTLTWSATDKPALLRDEMARIRSNLTMQLAVLTCLGLLEIPDTVMKLIQARKYHSAGAPIFKNVPSKVVNVVDQLGETLPVPFLYCSSWDSFHCVLKGYSRNRMGQDFIERGDFLLFPPDSDEEIARSLFEHVVHEGDTIEISIALVEEKQIGQRQERKCPKCFHINIFTSPDSPWICCFRCSCRFMTKPTRPLQQHDEGSFKELSSSDKRIVTLRNKSTEAAPINELASSAAMKFGSQQAQAPAIARDHLMRIQQQQAALTRPAKEAVLFWVRYNRVRQRPSRLNYIIANPSCYTRV</sequence>
<comment type="caution">
    <text evidence="2">The sequence shown here is derived from an EMBL/GenBank/DDBJ whole genome shotgun (WGS) entry which is preliminary data.</text>
</comment>
<dbReference type="InterPro" id="IPR054464">
    <property type="entry name" value="ULD_fung"/>
</dbReference>
<evidence type="ECO:0000313" key="2">
    <source>
        <dbReference type="EMBL" id="PPQ74527.1"/>
    </source>
</evidence>
<keyword evidence="3" id="KW-1185">Reference proteome</keyword>
<protein>
    <recommendedName>
        <fullName evidence="1">Ubiquitin-like domain-containing protein</fullName>
    </recommendedName>
</protein>
<proteinExistence type="predicted"/>
<evidence type="ECO:0000259" key="1">
    <source>
        <dbReference type="Pfam" id="PF22893"/>
    </source>
</evidence>
<reference evidence="2 3" key="1">
    <citation type="journal article" date="2018" name="Evol. Lett.">
        <title>Horizontal gene cluster transfer increased hallucinogenic mushroom diversity.</title>
        <authorList>
            <person name="Reynolds H.T."/>
            <person name="Vijayakumar V."/>
            <person name="Gluck-Thaler E."/>
            <person name="Korotkin H.B."/>
            <person name="Matheny P.B."/>
            <person name="Slot J.C."/>
        </authorList>
    </citation>
    <scope>NUCLEOTIDE SEQUENCE [LARGE SCALE GENOMIC DNA]</scope>
    <source>
        <strain evidence="2 3">SRW20</strain>
    </source>
</reference>
<dbReference type="EMBL" id="NHYE01005334">
    <property type="protein sequence ID" value="PPQ74527.1"/>
    <property type="molecule type" value="Genomic_DNA"/>
</dbReference>
<evidence type="ECO:0000313" key="3">
    <source>
        <dbReference type="Proteomes" id="UP000284706"/>
    </source>
</evidence>
<dbReference type="STRING" id="231916.A0A409W7M3"/>
<dbReference type="AlphaFoldDB" id="A0A409W7M3"/>
<dbReference type="Pfam" id="PF22893">
    <property type="entry name" value="ULD_2"/>
    <property type="match status" value="1"/>
</dbReference>
<name>A0A409W7M3_9AGAR</name>
<gene>
    <name evidence="2" type="ORF">CVT26_007923</name>
</gene>
<dbReference type="Proteomes" id="UP000284706">
    <property type="component" value="Unassembled WGS sequence"/>
</dbReference>
<organism evidence="2 3">
    <name type="scientific">Gymnopilus dilepis</name>
    <dbReference type="NCBI Taxonomy" id="231916"/>
    <lineage>
        <taxon>Eukaryota</taxon>
        <taxon>Fungi</taxon>
        <taxon>Dikarya</taxon>
        <taxon>Basidiomycota</taxon>
        <taxon>Agaricomycotina</taxon>
        <taxon>Agaricomycetes</taxon>
        <taxon>Agaricomycetidae</taxon>
        <taxon>Agaricales</taxon>
        <taxon>Agaricineae</taxon>
        <taxon>Hymenogastraceae</taxon>
        <taxon>Gymnopilus</taxon>
    </lineage>
</organism>
<dbReference type="InParanoid" id="A0A409W7M3"/>
<accession>A0A409W7M3</accession>
<dbReference type="OrthoDB" id="3023312at2759"/>